<dbReference type="GO" id="GO:0008270">
    <property type="term" value="F:zinc ion binding"/>
    <property type="evidence" value="ECO:0007669"/>
    <property type="project" value="InterPro"/>
</dbReference>
<dbReference type="PANTHER" id="PTHR47660">
    <property type="entry name" value="TRANSCRIPTION FACTOR WITH C2H2 AND ZN(2)-CYS(6) DNA BINDING DOMAIN (EUROFUNG)-RELATED-RELATED"/>
    <property type="match status" value="1"/>
</dbReference>
<dbReference type="PROSITE" id="PS50048">
    <property type="entry name" value="ZN2_CY6_FUNGAL_2"/>
    <property type="match status" value="1"/>
</dbReference>
<dbReference type="AlphaFoldDB" id="A0A072P8M7"/>
<keyword evidence="2" id="KW-0862">Zinc</keyword>
<keyword evidence="3" id="KW-0805">Transcription regulation</keyword>
<evidence type="ECO:0000259" key="7">
    <source>
        <dbReference type="PROSITE" id="PS50048"/>
    </source>
</evidence>
<dbReference type="CDD" id="cd00067">
    <property type="entry name" value="GAL4"/>
    <property type="match status" value="1"/>
</dbReference>
<dbReference type="HOGENOM" id="CLU_024655_0_0_1"/>
<evidence type="ECO:0000256" key="2">
    <source>
        <dbReference type="ARBA" id="ARBA00022833"/>
    </source>
</evidence>
<dbReference type="PROSITE" id="PS00463">
    <property type="entry name" value="ZN2_CY6_FUNGAL_1"/>
    <property type="match status" value="1"/>
</dbReference>
<dbReference type="STRING" id="1182545.A0A072P8M7"/>
<keyword evidence="6" id="KW-0539">Nucleus</keyword>
<evidence type="ECO:0000256" key="1">
    <source>
        <dbReference type="ARBA" id="ARBA00022723"/>
    </source>
</evidence>
<dbReference type="InterPro" id="IPR001138">
    <property type="entry name" value="Zn2Cys6_DnaBD"/>
</dbReference>
<dbReference type="Proteomes" id="UP000027920">
    <property type="component" value="Unassembled WGS sequence"/>
</dbReference>
<dbReference type="PRINTS" id="PR00755">
    <property type="entry name" value="AFLATOXINBRP"/>
</dbReference>
<dbReference type="OrthoDB" id="4160768at2759"/>
<protein>
    <recommendedName>
        <fullName evidence="7">Zn(2)-C6 fungal-type domain-containing protein</fullName>
    </recommendedName>
</protein>
<dbReference type="InterPro" id="IPR036864">
    <property type="entry name" value="Zn2-C6_fun-type_DNA-bd_sf"/>
</dbReference>
<keyword evidence="4" id="KW-0238">DNA-binding</keyword>
<dbReference type="SMART" id="SM00066">
    <property type="entry name" value="GAL4"/>
    <property type="match status" value="1"/>
</dbReference>
<gene>
    <name evidence="8" type="ORF">A1O9_07678</name>
</gene>
<accession>A0A072P8M7</accession>
<dbReference type="GO" id="GO:0003677">
    <property type="term" value="F:DNA binding"/>
    <property type="evidence" value="ECO:0007669"/>
    <property type="project" value="UniProtKB-KW"/>
</dbReference>
<keyword evidence="1" id="KW-0479">Metal-binding</keyword>
<evidence type="ECO:0000256" key="5">
    <source>
        <dbReference type="ARBA" id="ARBA00023163"/>
    </source>
</evidence>
<comment type="caution">
    <text evidence="8">The sequence shown here is derived from an EMBL/GenBank/DDBJ whole genome shotgun (WGS) entry which is preliminary data.</text>
</comment>
<evidence type="ECO:0000256" key="6">
    <source>
        <dbReference type="ARBA" id="ARBA00023242"/>
    </source>
</evidence>
<keyword evidence="9" id="KW-1185">Reference proteome</keyword>
<dbReference type="SUPFAM" id="SSF57701">
    <property type="entry name" value="Zn2/Cys6 DNA-binding domain"/>
    <property type="match status" value="1"/>
</dbReference>
<dbReference type="EMBL" id="AMGV01000006">
    <property type="protein sequence ID" value="KEF56097.1"/>
    <property type="molecule type" value="Genomic_DNA"/>
</dbReference>
<dbReference type="GO" id="GO:0000981">
    <property type="term" value="F:DNA-binding transcription factor activity, RNA polymerase II-specific"/>
    <property type="evidence" value="ECO:0007669"/>
    <property type="project" value="InterPro"/>
</dbReference>
<evidence type="ECO:0000256" key="3">
    <source>
        <dbReference type="ARBA" id="ARBA00023015"/>
    </source>
</evidence>
<organism evidence="8 9">
    <name type="scientific">Exophiala aquamarina CBS 119918</name>
    <dbReference type="NCBI Taxonomy" id="1182545"/>
    <lineage>
        <taxon>Eukaryota</taxon>
        <taxon>Fungi</taxon>
        <taxon>Dikarya</taxon>
        <taxon>Ascomycota</taxon>
        <taxon>Pezizomycotina</taxon>
        <taxon>Eurotiomycetes</taxon>
        <taxon>Chaetothyriomycetidae</taxon>
        <taxon>Chaetothyriales</taxon>
        <taxon>Herpotrichiellaceae</taxon>
        <taxon>Exophiala</taxon>
    </lineage>
</organism>
<feature type="domain" description="Zn(2)-C6 fungal-type" evidence="7">
    <location>
        <begin position="11"/>
        <end position="41"/>
    </location>
</feature>
<sequence>MSRPPGAPTKACRACHRAKRKCGKQMPLCARCRKSGIECTYPASKPSCFVLCDGFGLNDAPRFSFDAISTTDLSLPLPLPYGDAGPGVASGSFLGGQIADGHAERFSLDFNLPGFPGALSDNSSVGGCQSLPCGWLGPSEVPTASIVPTEEYEPFPQPEGTTLRSSDLKRHVSKINRWFQQWVNTGSNPFIHKQLYRTHFPRCMQDAYMALSCYLKKTPSNEQVVLRIIEERATQLLQDYAVSAVEASPDQHTSSTPNPIDCLEYVARVQALLVYQFLGLYDGDIRMRFVAESRIPALYSSVQQLLDRYTRTTHPGNTLNSPARRDRVSFGSAELPTLCSAHLAWDDWILAETIRRTAIVACGVQAVYLVLQQSGSMPCQTNITYTPQKEAWEADSSLAWEKVSSTKDMTLVQITDTKQVFTSVGLENVDDFTMLILEMRNGID</sequence>
<name>A0A072P8M7_9EURO</name>
<reference evidence="8 9" key="1">
    <citation type="submission" date="2013-03" db="EMBL/GenBank/DDBJ databases">
        <title>The Genome Sequence of Exophiala aquamarina CBS 119918.</title>
        <authorList>
            <consortium name="The Broad Institute Genomics Platform"/>
            <person name="Cuomo C."/>
            <person name="de Hoog S."/>
            <person name="Gorbushina A."/>
            <person name="Walker B."/>
            <person name="Young S.K."/>
            <person name="Zeng Q."/>
            <person name="Gargeya S."/>
            <person name="Fitzgerald M."/>
            <person name="Haas B."/>
            <person name="Abouelleil A."/>
            <person name="Allen A.W."/>
            <person name="Alvarado L."/>
            <person name="Arachchi H.M."/>
            <person name="Berlin A.M."/>
            <person name="Chapman S.B."/>
            <person name="Gainer-Dewar J."/>
            <person name="Goldberg J."/>
            <person name="Griggs A."/>
            <person name="Gujja S."/>
            <person name="Hansen M."/>
            <person name="Howarth C."/>
            <person name="Imamovic A."/>
            <person name="Ireland A."/>
            <person name="Larimer J."/>
            <person name="McCowan C."/>
            <person name="Murphy C."/>
            <person name="Pearson M."/>
            <person name="Poon T.W."/>
            <person name="Priest M."/>
            <person name="Roberts A."/>
            <person name="Saif S."/>
            <person name="Shea T."/>
            <person name="Sisk P."/>
            <person name="Sykes S."/>
            <person name="Wortman J."/>
            <person name="Nusbaum C."/>
            <person name="Birren B."/>
        </authorList>
    </citation>
    <scope>NUCLEOTIDE SEQUENCE [LARGE SCALE GENOMIC DNA]</scope>
    <source>
        <strain evidence="8 9">CBS 119918</strain>
    </source>
</reference>
<dbReference type="VEuPathDB" id="FungiDB:A1O9_07678"/>
<dbReference type="RefSeq" id="XP_013258687.1">
    <property type="nucleotide sequence ID" value="XM_013403233.1"/>
</dbReference>
<dbReference type="Gene3D" id="4.10.240.10">
    <property type="entry name" value="Zn(2)-C6 fungal-type DNA-binding domain"/>
    <property type="match status" value="1"/>
</dbReference>
<dbReference type="GeneID" id="25282591"/>
<evidence type="ECO:0000313" key="8">
    <source>
        <dbReference type="EMBL" id="KEF56097.1"/>
    </source>
</evidence>
<evidence type="ECO:0000256" key="4">
    <source>
        <dbReference type="ARBA" id="ARBA00023125"/>
    </source>
</evidence>
<evidence type="ECO:0000313" key="9">
    <source>
        <dbReference type="Proteomes" id="UP000027920"/>
    </source>
</evidence>
<dbReference type="Pfam" id="PF00172">
    <property type="entry name" value="Zn_clus"/>
    <property type="match status" value="1"/>
</dbReference>
<proteinExistence type="predicted"/>
<keyword evidence="5" id="KW-0804">Transcription</keyword>